<dbReference type="Gene3D" id="3.20.20.140">
    <property type="entry name" value="Metal-dependent hydrolases"/>
    <property type="match status" value="1"/>
</dbReference>
<dbReference type="SUPFAM" id="SSF51556">
    <property type="entry name" value="Metallo-dependent hydrolases"/>
    <property type="match status" value="1"/>
</dbReference>
<keyword evidence="1" id="KW-0456">Lyase</keyword>
<evidence type="ECO:0000259" key="2">
    <source>
        <dbReference type="Pfam" id="PF04909"/>
    </source>
</evidence>
<dbReference type="Proteomes" id="UP000261284">
    <property type="component" value="Unassembled WGS sequence"/>
</dbReference>
<keyword evidence="3" id="KW-0378">Hydrolase</keyword>
<gene>
    <name evidence="3" type="ORF">DXN05_17870</name>
</gene>
<proteinExistence type="predicted"/>
<dbReference type="GO" id="GO:0016831">
    <property type="term" value="F:carboxy-lyase activity"/>
    <property type="evidence" value="ECO:0007669"/>
    <property type="project" value="InterPro"/>
</dbReference>
<dbReference type="Pfam" id="PF04909">
    <property type="entry name" value="Amidohydro_2"/>
    <property type="match status" value="1"/>
</dbReference>
<dbReference type="InterPro" id="IPR032465">
    <property type="entry name" value="ACMSD"/>
</dbReference>
<reference evidence="3 4" key="1">
    <citation type="submission" date="2018-08" db="EMBL/GenBank/DDBJ databases">
        <title>Chitinophagaceae sp. K23C18032701, a novel bacterium isolated from forest soil.</title>
        <authorList>
            <person name="Wang C."/>
        </authorList>
    </citation>
    <scope>NUCLEOTIDE SEQUENCE [LARGE SCALE GENOMIC DNA]</scope>
    <source>
        <strain evidence="3 4">K23C18032701</strain>
    </source>
</reference>
<sequence length="275" mass="30854">MDANGITMQIISYSNQPQLLPGKEAIPLTQDANDRLAAAIKAYPDRFGAFATLPWSAPEAAADELERAITGLGLNGALITGRPSAEAIFLDDKRYWPVLETAARLNVPIYIHPGFPGLNIQKDYYSGFSPLVETAFSLYGWGWHAEAGIQVIRMILSGIFDKYPNLQLIAGHWGEMVPFFLERLDMSMPKSLTKLEKNISEYFRAHVYVTPSGMFSYPQLKYVMDTIGIERILYSVDYPYIEDNGKAVAFLKNAPISQDEKEMIAYKTAERLLKQ</sequence>
<accession>A0A3E1NGJ9</accession>
<protein>
    <submittedName>
        <fullName evidence="3">Amidohydrolase</fullName>
    </submittedName>
</protein>
<dbReference type="PANTHER" id="PTHR21240">
    <property type="entry name" value="2-AMINO-3-CARBOXYLMUCONATE-6-SEMIALDEHYDE DECARBOXYLASE"/>
    <property type="match status" value="1"/>
</dbReference>
<evidence type="ECO:0000313" key="4">
    <source>
        <dbReference type="Proteomes" id="UP000261284"/>
    </source>
</evidence>
<dbReference type="InterPro" id="IPR006680">
    <property type="entry name" value="Amidohydro-rel"/>
</dbReference>
<dbReference type="AlphaFoldDB" id="A0A3E1NGJ9"/>
<keyword evidence="4" id="KW-1185">Reference proteome</keyword>
<dbReference type="GO" id="GO:0016787">
    <property type="term" value="F:hydrolase activity"/>
    <property type="evidence" value="ECO:0007669"/>
    <property type="project" value="UniProtKB-KW"/>
</dbReference>
<dbReference type="PANTHER" id="PTHR21240:SF30">
    <property type="entry name" value="AMIDOHYDROLASE-RELATED DOMAIN-CONTAINING PROTEIN-RELATED"/>
    <property type="match status" value="1"/>
</dbReference>
<dbReference type="OrthoDB" id="9777673at2"/>
<dbReference type="GO" id="GO:0005829">
    <property type="term" value="C:cytosol"/>
    <property type="evidence" value="ECO:0007669"/>
    <property type="project" value="TreeGrafter"/>
</dbReference>
<organism evidence="3 4">
    <name type="scientific">Deminuibacter soli</name>
    <dbReference type="NCBI Taxonomy" id="2291815"/>
    <lineage>
        <taxon>Bacteria</taxon>
        <taxon>Pseudomonadati</taxon>
        <taxon>Bacteroidota</taxon>
        <taxon>Chitinophagia</taxon>
        <taxon>Chitinophagales</taxon>
        <taxon>Chitinophagaceae</taxon>
        <taxon>Deminuibacter</taxon>
    </lineage>
</organism>
<dbReference type="GO" id="GO:0019748">
    <property type="term" value="P:secondary metabolic process"/>
    <property type="evidence" value="ECO:0007669"/>
    <property type="project" value="TreeGrafter"/>
</dbReference>
<comment type="caution">
    <text evidence="3">The sequence shown here is derived from an EMBL/GenBank/DDBJ whole genome shotgun (WGS) entry which is preliminary data.</text>
</comment>
<dbReference type="InterPro" id="IPR032466">
    <property type="entry name" value="Metal_Hydrolase"/>
</dbReference>
<dbReference type="EMBL" id="QTJU01000007">
    <property type="protein sequence ID" value="RFM26971.1"/>
    <property type="molecule type" value="Genomic_DNA"/>
</dbReference>
<evidence type="ECO:0000313" key="3">
    <source>
        <dbReference type="EMBL" id="RFM26971.1"/>
    </source>
</evidence>
<name>A0A3E1NGJ9_9BACT</name>
<feature type="domain" description="Amidohydrolase-related" evidence="2">
    <location>
        <begin position="21"/>
        <end position="274"/>
    </location>
</feature>
<evidence type="ECO:0000256" key="1">
    <source>
        <dbReference type="ARBA" id="ARBA00023239"/>
    </source>
</evidence>